<keyword evidence="9" id="KW-1185">Reference proteome</keyword>
<feature type="transmembrane region" description="Helical" evidence="6">
    <location>
        <begin position="368"/>
        <end position="388"/>
    </location>
</feature>
<dbReference type="Pfam" id="PF12555">
    <property type="entry name" value="SteA-like_C"/>
    <property type="match status" value="1"/>
</dbReference>
<evidence type="ECO:0000256" key="1">
    <source>
        <dbReference type="ARBA" id="ARBA00022679"/>
    </source>
</evidence>
<dbReference type="InterPro" id="IPR022215">
    <property type="entry name" value="SteA-like_C"/>
</dbReference>
<sequence>MSASDSSAASTGSTAGTGPVVGPDTSGATSPVVGALRDWTSVATGRRRLNAGDIAVIDDTDLSRREAQALLDARPAAVVNVGHFTTGAVPNFGPLMLIDAGVTLVEGVGEGIRSGFRDGARKGRVNPDGAVLNGAKTIAQGTLLSAAEAEARFEDARGTLDATVSAFAGNAVEFVQYEAPLLIDGMGIPDVGEDITGRKVLVLADAERGRDLMRNLRNFIREYEPVLIGVEGAADVLLAAGYTPDFIVGDPVKVGTDTLRSGARVILPADPDGHATGLERIQDLGVGAMTFPAATESATDLALLLAEHHGATMIVLAGRPLSLADVFTRHPDATPATVLTRAKLGPKLVDADAIIGLYSIGSGRGLGWLWAALGLLVAVAAIILVIGFGGDGTFLNNIIDTWNGMALTVQGWFR</sequence>
<evidence type="ECO:0000256" key="4">
    <source>
        <dbReference type="ARBA" id="ARBA00022840"/>
    </source>
</evidence>
<dbReference type="Proteomes" id="UP001180840">
    <property type="component" value="Unassembled WGS sequence"/>
</dbReference>
<keyword evidence="1" id="KW-0808">Transferase</keyword>
<dbReference type="InterPro" id="IPR036759">
    <property type="entry name" value="TPK_catalytic_sf"/>
</dbReference>
<dbReference type="NCBIfam" id="NF040608">
    <property type="entry name" value="division_SteA"/>
    <property type="match status" value="1"/>
</dbReference>
<feature type="region of interest" description="Disordered" evidence="5">
    <location>
        <begin position="1"/>
        <end position="32"/>
    </location>
</feature>
<name>A0ABU1ZWG1_9CORY</name>
<accession>A0ABU1ZWG1</accession>
<dbReference type="InterPro" id="IPR047795">
    <property type="entry name" value="Put_SteA-like"/>
</dbReference>
<evidence type="ECO:0000259" key="7">
    <source>
        <dbReference type="Pfam" id="PF12555"/>
    </source>
</evidence>
<proteinExistence type="predicted"/>
<comment type="caution">
    <text evidence="8">The sequence shown here is derived from an EMBL/GenBank/DDBJ whole genome shotgun (WGS) entry which is preliminary data.</text>
</comment>
<reference evidence="8" key="1">
    <citation type="submission" date="2023-07" db="EMBL/GenBank/DDBJ databases">
        <title>Sequencing the genomes of 1000 actinobacteria strains.</title>
        <authorList>
            <person name="Klenk H.-P."/>
        </authorList>
    </citation>
    <scope>NUCLEOTIDE SEQUENCE</scope>
    <source>
        <strain evidence="8">DSM 107476</strain>
    </source>
</reference>
<evidence type="ECO:0000256" key="3">
    <source>
        <dbReference type="ARBA" id="ARBA00022777"/>
    </source>
</evidence>
<feature type="compositionally biased region" description="Low complexity" evidence="5">
    <location>
        <begin position="1"/>
        <end position="18"/>
    </location>
</feature>
<keyword evidence="6" id="KW-0472">Membrane</keyword>
<keyword evidence="2" id="KW-0547">Nucleotide-binding</keyword>
<dbReference type="EMBL" id="JAVDXZ010000001">
    <property type="protein sequence ID" value="MDR7329274.1"/>
    <property type="molecule type" value="Genomic_DNA"/>
</dbReference>
<dbReference type="SUPFAM" id="SSF63999">
    <property type="entry name" value="Thiamin pyrophosphokinase, catalytic domain"/>
    <property type="match status" value="1"/>
</dbReference>
<dbReference type="RefSeq" id="WP_290198232.1">
    <property type="nucleotide sequence ID" value="NZ_CP047654.1"/>
</dbReference>
<keyword evidence="4" id="KW-0067">ATP-binding</keyword>
<feature type="domain" description="SteA-like C-terminal" evidence="7">
    <location>
        <begin position="364"/>
        <end position="406"/>
    </location>
</feature>
<evidence type="ECO:0000313" key="8">
    <source>
        <dbReference type="EMBL" id="MDR7329274.1"/>
    </source>
</evidence>
<evidence type="ECO:0000256" key="6">
    <source>
        <dbReference type="SAM" id="Phobius"/>
    </source>
</evidence>
<keyword evidence="3" id="KW-0418">Kinase</keyword>
<evidence type="ECO:0000313" key="9">
    <source>
        <dbReference type="Proteomes" id="UP001180840"/>
    </source>
</evidence>
<keyword evidence="6" id="KW-1133">Transmembrane helix</keyword>
<organism evidence="8 9">
    <name type="scientific">Corynebacterium guangdongense</name>
    <dbReference type="NCBI Taxonomy" id="1783348"/>
    <lineage>
        <taxon>Bacteria</taxon>
        <taxon>Bacillati</taxon>
        <taxon>Actinomycetota</taxon>
        <taxon>Actinomycetes</taxon>
        <taxon>Mycobacteriales</taxon>
        <taxon>Corynebacteriaceae</taxon>
        <taxon>Corynebacterium</taxon>
    </lineage>
</organism>
<gene>
    <name evidence="8" type="ORF">J2S39_000950</name>
</gene>
<evidence type="ECO:0000256" key="5">
    <source>
        <dbReference type="SAM" id="MobiDB-lite"/>
    </source>
</evidence>
<keyword evidence="6" id="KW-0812">Transmembrane</keyword>
<evidence type="ECO:0000256" key="2">
    <source>
        <dbReference type="ARBA" id="ARBA00022741"/>
    </source>
</evidence>
<protein>
    <submittedName>
        <fullName evidence="8">Membrane-anchored protein</fullName>
    </submittedName>
</protein>